<organism evidence="2 3">
    <name type="scientific">Asparagus officinalis</name>
    <name type="common">Garden asparagus</name>
    <dbReference type="NCBI Taxonomy" id="4686"/>
    <lineage>
        <taxon>Eukaryota</taxon>
        <taxon>Viridiplantae</taxon>
        <taxon>Streptophyta</taxon>
        <taxon>Embryophyta</taxon>
        <taxon>Tracheophyta</taxon>
        <taxon>Spermatophyta</taxon>
        <taxon>Magnoliopsida</taxon>
        <taxon>Liliopsida</taxon>
        <taxon>Asparagales</taxon>
        <taxon>Asparagaceae</taxon>
        <taxon>Asparagoideae</taxon>
        <taxon>Asparagus</taxon>
    </lineage>
</organism>
<evidence type="ECO:0000313" key="3">
    <source>
        <dbReference type="Proteomes" id="UP000243459"/>
    </source>
</evidence>
<evidence type="ECO:0000256" key="1">
    <source>
        <dbReference type="SAM" id="MobiDB-lite"/>
    </source>
</evidence>
<name>A0A5P1ETV4_ASPOF</name>
<feature type="region of interest" description="Disordered" evidence="1">
    <location>
        <begin position="37"/>
        <end position="82"/>
    </location>
</feature>
<sequence>MSRSNKRQIKERVDLSINFANDVPPITVMASKPELIKHRHYDPSMSKRTRKPQLATKVSLNRDDELPKESNSINNSSDSSLNQEDDLLKEKNIFHQLSLISLDQDDELQKDDNGIPRSSLKELMNHGNGREEVANTETNQGDEIGGEMTAAISEDKNGLALVPIQGEGGVKRGGMMSRYVKVLSHFIKAKHSKKKTGIRLLKP</sequence>
<keyword evidence="3" id="KW-1185">Reference proteome</keyword>
<protein>
    <submittedName>
        <fullName evidence="2">Uncharacterized protein</fullName>
    </submittedName>
</protein>
<dbReference type="Gramene" id="ONK69475">
    <property type="protein sequence ID" value="ONK69475"/>
    <property type="gene ID" value="A4U43_C05F23340"/>
</dbReference>
<dbReference type="EMBL" id="CM007385">
    <property type="protein sequence ID" value="ONK69475.1"/>
    <property type="molecule type" value="Genomic_DNA"/>
</dbReference>
<dbReference type="Proteomes" id="UP000243459">
    <property type="component" value="Chromosome 5"/>
</dbReference>
<dbReference type="AlphaFoldDB" id="A0A5P1ETV4"/>
<reference evidence="3" key="1">
    <citation type="journal article" date="2017" name="Nat. Commun.">
        <title>The asparagus genome sheds light on the origin and evolution of a young Y chromosome.</title>
        <authorList>
            <person name="Harkess A."/>
            <person name="Zhou J."/>
            <person name="Xu C."/>
            <person name="Bowers J.E."/>
            <person name="Van der Hulst R."/>
            <person name="Ayyampalayam S."/>
            <person name="Mercati F."/>
            <person name="Riccardi P."/>
            <person name="McKain M.R."/>
            <person name="Kakrana A."/>
            <person name="Tang H."/>
            <person name="Ray J."/>
            <person name="Groenendijk J."/>
            <person name="Arikit S."/>
            <person name="Mathioni S.M."/>
            <person name="Nakano M."/>
            <person name="Shan H."/>
            <person name="Telgmann-Rauber A."/>
            <person name="Kanno A."/>
            <person name="Yue Z."/>
            <person name="Chen H."/>
            <person name="Li W."/>
            <person name="Chen Y."/>
            <person name="Xu X."/>
            <person name="Zhang Y."/>
            <person name="Luo S."/>
            <person name="Chen H."/>
            <person name="Gao J."/>
            <person name="Mao Z."/>
            <person name="Pires J.C."/>
            <person name="Luo M."/>
            <person name="Kudrna D."/>
            <person name="Wing R.A."/>
            <person name="Meyers B.C."/>
            <person name="Yi K."/>
            <person name="Kong H."/>
            <person name="Lavrijsen P."/>
            <person name="Sunseri F."/>
            <person name="Falavigna A."/>
            <person name="Ye Y."/>
            <person name="Leebens-Mack J.H."/>
            <person name="Chen G."/>
        </authorList>
    </citation>
    <scope>NUCLEOTIDE SEQUENCE [LARGE SCALE GENOMIC DNA]</scope>
    <source>
        <strain evidence="3">cv. DH0086</strain>
    </source>
</reference>
<evidence type="ECO:0000313" key="2">
    <source>
        <dbReference type="EMBL" id="ONK69475.1"/>
    </source>
</evidence>
<accession>A0A5P1ETV4</accession>
<proteinExistence type="predicted"/>
<gene>
    <name evidence="2" type="ORF">A4U43_C05F23340</name>
</gene>
<feature type="compositionally biased region" description="Low complexity" evidence="1">
    <location>
        <begin position="70"/>
        <end position="82"/>
    </location>
</feature>
<dbReference type="OMA" id="METHHDP"/>